<dbReference type="Pfam" id="PF02350">
    <property type="entry name" value="Epimerase_2"/>
    <property type="match status" value="1"/>
</dbReference>
<proteinExistence type="inferred from homology"/>
<name>A0A8E6EXD4_9BACT</name>
<gene>
    <name evidence="7" type="primary">wecB</name>
    <name evidence="7" type="ORF">KIH39_20135</name>
</gene>
<dbReference type="InterPro" id="IPR029767">
    <property type="entry name" value="WecB-like"/>
</dbReference>
<organism evidence="7 8">
    <name type="scientific">Telmatocola sphagniphila</name>
    <dbReference type="NCBI Taxonomy" id="1123043"/>
    <lineage>
        <taxon>Bacteria</taxon>
        <taxon>Pseudomonadati</taxon>
        <taxon>Planctomycetota</taxon>
        <taxon>Planctomycetia</taxon>
        <taxon>Gemmatales</taxon>
        <taxon>Gemmataceae</taxon>
    </lineage>
</organism>
<evidence type="ECO:0000256" key="5">
    <source>
        <dbReference type="SAM" id="MobiDB-lite"/>
    </source>
</evidence>
<dbReference type="EC" id="5.1.3.14" evidence="3"/>
<evidence type="ECO:0000256" key="2">
    <source>
        <dbReference type="ARBA" id="ARBA00038209"/>
    </source>
</evidence>
<evidence type="ECO:0000313" key="8">
    <source>
        <dbReference type="Proteomes" id="UP000676194"/>
    </source>
</evidence>
<protein>
    <recommendedName>
        <fullName evidence="3">UDP-N-acetylglucosamine 2-epimerase (non-hydrolyzing)</fullName>
        <ecNumber evidence="3">5.1.3.14</ecNumber>
    </recommendedName>
</protein>
<dbReference type="KEGG" id="tsph:KIH39_20135"/>
<dbReference type="CDD" id="cd03786">
    <property type="entry name" value="GTB_UDP-GlcNAc_2-Epimerase"/>
    <property type="match status" value="1"/>
</dbReference>
<dbReference type="EMBL" id="CP074694">
    <property type="protein sequence ID" value="QVL31136.1"/>
    <property type="molecule type" value="Genomic_DNA"/>
</dbReference>
<accession>A0A8E6EXD4</accession>
<reference evidence="7" key="1">
    <citation type="submission" date="2021-05" db="EMBL/GenBank/DDBJ databases">
        <title>Complete genome sequence of the cellulolytic planctomycete Telmatocola sphagniphila SP2T and characterization of the first cellulase from planctomycetes.</title>
        <authorList>
            <person name="Rakitin A.L."/>
            <person name="Beletsky A.V."/>
            <person name="Naumoff D.G."/>
            <person name="Kulichevskaya I.S."/>
            <person name="Mardanov A.V."/>
            <person name="Ravin N.V."/>
            <person name="Dedysh S.N."/>
        </authorList>
    </citation>
    <scope>NUCLEOTIDE SEQUENCE</scope>
    <source>
        <strain evidence="7">SP2T</strain>
    </source>
</reference>
<dbReference type="SUPFAM" id="SSF53756">
    <property type="entry name" value="UDP-Glycosyltransferase/glycogen phosphorylase"/>
    <property type="match status" value="1"/>
</dbReference>
<sequence length="394" mass="43775">MRKKIFVVFGTRPEIIKLAPVIRQLEFATEQFQVQTVFSGQHTDLVAPFVKLFGIRVDHTLQVMRPGQPLNLLFGRILQEIDPLLEKEKPDLVLVQGDTSTAAATALAAFHRQIPIGHVEAGLRTADPMNPFPEETNRRLVSRLASYHFAATRQNRQSLLKEGIPAQSIVVTGNPVVDALNMILVADRSERLQRILDQTQGYKRLALTTHRRESFGDTLEGNLAVLRDFVARHTDVALIFPVHPNPRVREAAQQHLAGRERIFLTEPLEYPDFIGLLQESWLIVSDSGGIQEEAPTLRKPVIVLRENTERPEAVEAGFARLAPDANSLKKMLSALYNDPAQGLPADSANPFGEGDSGQRITEALLEFFHGLPAQSTEATGGETRKTQPATMWVS</sequence>
<comment type="similarity">
    <text evidence="2 4">Belongs to the UDP-N-acetylglucosamine 2-epimerase family.</text>
</comment>
<dbReference type="NCBIfam" id="TIGR00236">
    <property type="entry name" value="wecB"/>
    <property type="match status" value="1"/>
</dbReference>
<dbReference type="RefSeq" id="WP_213495017.1">
    <property type="nucleotide sequence ID" value="NZ_CP074694.1"/>
</dbReference>
<dbReference type="Gene3D" id="3.40.50.2000">
    <property type="entry name" value="Glycogen Phosphorylase B"/>
    <property type="match status" value="2"/>
</dbReference>
<dbReference type="PANTHER" id="PTHR43174">
    <property type="entry name" value="UDP-N-ACETYLGLUCOSAMINE 2-EPIMERASE"/>
    <property type="match status" value="1"/>
</dbReference>
<evidence type="ECO:0000256" key="3">
    <source>
        <dbReference type="ARBA" id="ARBA00038858"/>
    </source>
</evidence>
<keyword evidence="1 4" id="KW-0413">Isomerase</keyword>
<keyword evidence="8" id="KW-1185">Reference proteome</keyword>
<evidence type="ECO:0000256" key="4">
    <source>
        <dbReference type="RuleBase" id="RU003513"/>
    </source>
</evidence>
<evidence type="ECO:0000256" key="1">
    <source>
        <dbReference type="ARBA" id="ARBA00023235"/>
    </source>
</evidence>
<evidence type="ECO:0000313" key="7">
    <source>
        <dbReference type="EMBL" id="QVL31136.1"/>
    </source>
</evidence>
<feature type="domain" description="UDP-N-acetylglucosamine 2-epimerase" evidence="6">
    <location>
        <begin position="29"/>
        <end position="364"/>
    </location>
</feature>
<dbReference type="Proteomes" id="UP000676194">
    <property type="component" value="Chromosome"/>
</dbReference>
<feature type="region of interest" description="Disordered" evidence="5">
    <location>
        <begin position="374"/>
        <end position="394"/>
    </location>
</feature>
<dbReference type="InterPro" id="IPR003331">
    <property type="entry name" value="UDP_GlcNAc_Epimerase_2_dom"/>
</dbReference>
<dbReference type="PANTHER" id="PTHR43174:SF2">
    <property type="entry name" value="UDP-N-ACETYLGLUCOSAMINE 2-EPIMERASE"/>
    <property type="match status" value="1"/>
</dbReference>
<dbReference type="GO" id="GO:0008761">
    <property type="term" value="F:UDP-N-acetylglucosamine 2-epimerase activity"/>
    <property type="evidence" value="ECO:0007669"/>
    <property type="project" value="UniProtKB-EC"/>
</dbReference>
<evidence type="ECO:0000259" key="6">
    <source>
        <dbReference type="Pfam" id="PF02350"/>
    </source>
</evidence>
<dbReference type="AlphaFoldDB" id="A0A8E6EXD4"/>